<keyword evidence="1" id="KW-0862">Zinc</keyword>
<protein>
    <recommendedName>
        <fullName evidence="3">C2H2-type domain-containing protein</fullName>
    </recommendedName>
</protein>
<feature type="non-terminal residue" evidence="4">
    <location>
        <position position="1"/>
    </location>
</feature>
<evidence type="ECO:0000259" key="3">
    <source>
        <dbReference type="PROSITE" id="PS50157"/>
    </source>
</evidence>
<keyword evidence="1" id="KW-0479">Metal-binding</keyword>
<accession>A0AAD5STX9</accession>
<name>A0AAD5STX9_9FUNG</name>
<proteinExistence type="predicted"/>
<gene>
    <name evidence="4" type="ORF">HK100_003731</name>
</gene>
<evidence type="ECO:0000313" key="4">
    <source>
        <dbReference type="EMBL" id="KAJ3106450.1"/>
    </source>
</evidence>
<keyword evidence="1" id="KW-0863">Zinc-finger</keyword>
<comment type="caution">
    <text evidence="4">The sequence shown here is derived from an EMBL/GenBank/DDBJ whole genome shotgun (WGS) entry which is preliminary data.</text>
</comment>
<reference evidence="4" key="1">
    <citation type="submission" date="2020-05" db="EMBL/GenBank/DDBJ databases">
        <title>Phylogenomic resolution of chytrid fungi.</title>
        <authorList>
            <person name="Stajich J.E."/>
            <person name="Amses K."/>
            <person name="Simmons R."/>
            <person name="Seto K."/>
            <person name="Myers J."/>
            <person name="Bonds A."/>
            <person name="Quandt C.A."/>
            <person name="Barry K."/>
            <person name="Liu P."/>
            <person name="Grigoriev I."/>
            <person name="Longcore J.E."/>
            <person name="James T.Y."/>
        </authorList>
    </citation>
    <scope>NUCLEOTIDE SEQUENCE</scope>
    <source>
        <strain evidence="4">JEL0513</strain>
    </source>
</reference>
<dbReference type="Pfam" id="PF00096">
    <property type="entry name" value="zf-C2H2"/>
    <property type="match status" value="1"/>
</dbReference>
<dbReference type="SUPFAM" id="SSF57667">
    <property type="entry name" value="beta-beta-alpha zinc fingers"/>
    <property type="match status" value="1"/>
</dbReference>
<feature type="region of interest" description="Disordered" evidence="2">
    <location>
        <begin position="31"/>
        <end position="58"/>
    </location>
</feature>
<evidence type="ECO:0000256" key="1">
    <source>
        <dbReference type="PROSITE-ProRule" id="PRU00042"/>
    </source>
</evidence>
<sequence length="144" mass="16104">PYESATSTTSIPLPRYSFYVEAPESMLSTATIRFPTPPHHPPAKPPTPSSSPSNVRQQQIRCTKCSQKFGRRQDLMRHLRVTHSVFFCEDCKRQFGSSGHVNEHLNSGKCENAKKIRRRGRPPLMLAAMAVCSGYAADKGFLVN</sequence>
<evidence type="ECO:0000313" key="5">
    <source>
        <dbReference type="Proteomes" id="UP001211907"/>
    </source>
</evidence>
<dbReference type="InterPro" id="IPR036236">
    <property type="entry name" value="Znf_C2H2_sf"/>
</dbReference>
<dbReference type="Proteomes" id="UP001211907">
    <property type="component" value="Unassembled WGS sequence"/>
</dbReference>
<feature type="domain" description="C2H2-type" evidence="3">
    <location>
        <begin position="60"/>
        <end position="84"/>
    </location>
</feature>
<dbReference type="SMART" id="SM00355">
    <property type="entry name" value="ZnF_C2H2"/>
    <property type="match status" value="2"/>
</dbReference>
<feature type="compositionally biased region" description="Pro residues" evidence="2">
    <location>
        <begin position="35"/>
        <end position="49"/>
    </location>
</feature>
<dbReference type="AlphaFoldDB" id="A0AAD5STX9"/>
<dbReference type="GO" id="GO:0008270">
    <property type="term" value="F:zinc ion binding"/>
    <property type="evidence" value="ECO:0007669"/>
    <property type="project" value="UniProtKB-KW"/>
</dbReference>
<dbReference type="PROSITE" id="PS50157">
    <property type="entry name" value="ZINC_FINGER_C2H2_2"/>
    <property type="match status" value="1"/>
</dbReference>
<dbReference type="InterPro" id="IPR013087">
    <property type="entry name" value="Znf_C2H2_type"/>
</dbReference>
<dbReference type="EMBL" id="JADGJH010001954">
    <property type="protein sequence ID" value="KAJ3106450.1"/>
    <property type="molecule type" value="Genomic_DNA"/>
</dbReference>
<evidence type="ECO:0000256" key="2">
    <source>
        <dbReference type="SAM" id="MobiDB-lite"/>
    </source>
</evidence>
<keyword evidence="5" id="KW-1185">Reference proteome</keyword>
<dbReference type="PROSITE" id="PS00028">
    <property type="entry name" value="ZINC_FINGER_C2H2_1"/>
    <property type="match status" value="1"/>
</dbReference>
<dbReference type="Gene3D" id="3.30.160.60">
    <property type="entry name" value="Classic Zinc Finger"/>
    <property type="match status" value="1"/>
</dbReference>
<organism evidence="4 5">
    <name type="scientific">Physocladia obscura</name>
    <dbReference type="NCBI Taxonomy" id="109957"/>
    <lineage>
        <taxon>Eukaryota</taxon>
        <taxon>Fungi</taxon>
        <taxon>Fungi incertae sedis</taxon>
        <taxon>Chytridiomycota</taxon>
        <taxon>Chytridiomycota incertae sedis</taxon>
        <taxon>Chytridiomycetes</taxon>
        <taxon>Chytridiales</taxon>
        <taxon>Chytriomycetaceae</taxon>
        <taxon>Physocladia</taxon>
    </lineage>
</organism>